<protein>
    <submittedName>
        <fullName evidence="2">Uncharacterized protein</fullName>
    </submittedName>
</protein>
<evidence type="ECO:0000313" key="3">
    <source>
        <dbReference type="Proteomes" id="UP001302126"/>
    </source>
</evidence>
<feature type="compositionally biased region" description="Polar residues" evidence="1">
    <location>
        <begin position="1"/>
        <end position="10"/>
    </location>
</feature>
<feature type="compositionally biased region" description="Polar residues" evidence="1">
    <location>
        <begin position="213"/>
        <end position="230"/>
    </location>
</feature>
<feature type="compositionally biased region" description="Basic and acidic residues" evidence="1">
    <location>
        <begin position="273"/>
        <end position="294"/>
    </location>
</feature>
<organism evidence="2 3">
    <name type="scientific">Podospora australis</name>
    <dbReference type="NCBI Taxonomy" id="1536484"/>
    <lineage>
        <taxon>Eukaryota</taxon>
        <taxon>Fungi</taxon>
        <taxon>Dikarya</taxon>
        <taxon>Ascomycota</taxon>
        <taxon>Pezizomycotina</taxon>
        <taxon>Sordariomycetes</taxon>
        <taxon>Sordariomycetidae</taxon>
        <taxon>Sordariales</taxon>
        <taxon>Podosporaceae</taxon>
        <taxon>Podospora</taxon>
    </lineage>
</organism>
<feature type="compositionally biased region" description="Polar residues" evidence="1">
    <location>
        <begin position="94"/>
        <end position="114"/>
    </location>
</feature>
<reference evidence="2" key="1">
    <citation type="journal article" date="2023" name="Mol. Phylogenet. Evol.">
        <title>Genome-scale phylogeny and comparative genomics of the fungal order Sordariales.</title>
        <authorList>
            <person name="Hensen N."/>
            <person name="Bonometti L."/>
            <person name="Westerberg I."/>
            <person name="Brannstrom I.O."/>
            <person name="Guillou S."/>
            <person name="Cros-Aarteil S."/>
            <person name="Calhoun S."/>
            <person name="Haridas S."/>
            <person name="Kuo A."/>
            <person name="Mondo S."/>
            <person name="Pangilinan J."/>
            <person name="Riley R."/>
            <person name="LaButti K."/>
            <person name="Andreopoulos B."/>
            <person name="Lipzen A."/>
            <person name="Chen C."/>
            <person name="Yan M."/>
            <person name="Daum C."/>
            <person name="Ng V."/>
            <person name="Clum A."/>
            <person name="Steindorff A."/>
            <person name="Ohm R.A."/>
            <person name="Martin F."/>
            <person name="Silar P."/>
            <person name="Natvig D.O."/>
            <person name="Lalanne C."/>
            <person name="Gautier V."/>
            <person name="Ament-Velasquez S.L."/>
            <person name="Kruys A."/>
            <person name="Hutchinson M.I."/>
            <person name="Powell A.J."/>
            <person name="Barry K."/>
            <person name="Miller A.N."/>
            <person name="Grigoriev I.V."/>
            <person name="Debuchy R."/>
            <person name="Gladieux P."/>
            <person name="Hiltunen Thoren M."/>
            <person name="Johannesson H."/>
        </authorList>
    </citation>
    <scope>NUCLEOTIDE SEQUENCE</scope>
    <source>
        <strain evidence="2">PSN309</strain>
    </source>
</reference>
<feature type="region of interest" description="Disordered" evidence="1">
    <location>
        <begin position="144"/>
        <end position="239"/>
    </location>
</feature>
<evidence type="ECO:0000256" key="1">
    <source>
        <dbReference type="SAM" id="MobiDB-lite"/>
    </source>
</evidence>
<sequence>MDNKQQQHQASTSICTSTETTSSFTSSTDDIISIYSTSEDSQDSPMGTLPAAYELRALRSPVVFKPIDWEGALCRHSDVVTHEQQQQQQQQQQHVECTYQQPPGTTYQSDQSGGDSDEGQISPLTLPPSAVSIEDRVLQLQYLPPFDPQCHDPASTAYHAPNGNDDDSISQVFQPQYPVDDLPPVEYRPASCDYYHPARSMNNAPATERSPRSSKTLGRSRSDSLRQLSPSRHESSSSVAITETIIIEEVQRACLVATKRYIAAYFAEKQARYREERKAEAERNRESRRRENEKLRRRQRKEFYRRRGQQGQHYKRERVLGDARRQSKRDKPPVLLSTWMQEELLRPGSEHSRHKMGGEGSLEMVAEEGSGQGSRYVPLASKGTEEEGEEAYLLPMTPSGKEMEESQDHAMNVDHSKEDVGVPLTAEDLGFEALDHTMDWCSCSAEGLGATILENAPKVCSIRWLRARWDLSRVGFAAEREAVKDMEVLLELCEVIGSGSGGERQDGKENMVNAVEAGLMLCDLLGDPDAREHVAEMEGEMMGVLYG</sequence>
<dbReference type="Proteomes" id="UP001302126">
    <property type="component" value="Unassembled WGS sequence"/>
</dbReference>
<feature type="region of interest" description="Disordered" evidence="1">
    <location>
        <begin position="84"/>
        <end position="127"/>
    </location>
</feature>
<feature type="compositionally biased region" description="Low complexity" evidence="1">
    <location>
        <begin position="11"/>
        <end position="28"/>
    </location>
</feature>
<feature type="region of interest" description="Disordered" evidence="1">
    <location>
        <begin position="273"/>
        <end position="332"/>
    </location>
</feature>
<feature type="region of interest" description="Disordered" evidence="1">
    <location>
        <begin position="1"/>
        <end position="28"/>
    </location>
</feature>
<dbReference type="AlphaFoldDB" id="A0AAN7AHR6"/>
<feature type="compositionally biased region" description="Basic residues" evidence="1">
    <location>
        <begin position="295"/>
        <end position="316"/>
    </location>
</feature>
<feature type="compositionally biased region" description="Low complexity" evidence="1">
    <location>
        <begin position="84"/>
        <end position="93"/>
    </location>
</feature>
<accession>A0AAN7AHR6</accession>
<comment type="caution">
    <text evidence="2">The sequence shown here is derived from an EMBL/GenBank/DDBJ whole genome shotgun (WGS) entry which is preliminary data.</text>
</comment>
<reference evidence="2" key="2">
    <citation type="submission" date="2023-05" db="EMBL/GenBank/DDBJ databases">
        <authorList>
            <consortium name="Lawrence Berkeley National Laboratory"/>
            <person name="Steindorff A."/>
            <person name="Hensen N."/>
            <person name="Bonometti L."/>
            <person name="Westerberg I."/>
            <person name="Brannstrom I.O."/>
            <person name="Guillou S."/>
            <person name="Cros-Aarteil S."/>
            <person name="Calhoun S."/>
            <person name="Haridas S."/>
            <person name="Kuo A."/>
            <person name="Mondo S."/>
            <person name="Pangilinan J."/>
            <person name="Riley R."/>
            <person name="Labutti K."/>
            <person name="Andreopoulos B."/>
            <person name="Lipzen A."/>
            <person name="Chen C."/>
            <person name="Yanf M."/>
            <person name="Daum C."/>
            <person name="Ng V."/>
            <person name="Clum A."/>
            <person name="Ohm R."/>
            <person name="Martin F."/>
            <person name="Silar P."/>
            <person name="Natvig D."/>
            <person name="Lalanne C."/>
            <person name="Gautier V."/>
            <person name="Ament-Velasquez S.L."/>
            <person name="Kruys A."/>
            <person name="Hutchinson M.I."/>
            <person name="Powell A.J."/>
            <person name="Barry K."/>
            <person name="Miller A.N."/>
            <person name="Grigoriev I.V."/>
            <person name="Debuchy R."/>
            <person name="Gladieux P."/>
            <person name="Thoren M.H."/>
            <person name="Johannesson H."/>
        </authorList>
    </citation>
    <scope>NUCLEOTIDE SEQUENCE</scope>
    <source>
        <strain evidence="2">PSN309</strain>
    </source>
</reference>
<proteinExistence type="predicted"/>
<feature type="compositionally biased region" description="Basic and acidic residues" evidence="1">
    <location>
        <begin position="317"/>
        <end position="332"/>
    </location>
</feature>
<gene>
    <name evidence="2" type="ORF">QBC35DRAFT_501188</name>
</gene>
<dbReference type="EMBL" id="MU864423">
    <property type="protein sequence ID" value="KAK4186457.1"/>
    <property type="molecule type" value="Genomic_DNA"/>
</dbReference>
<evidence type="ECO:0000313" key="2">
    <source>
        <dbReference type="EMBL" id="KAK4186457.1"/>
    </source>
</evidence>
<name>A0AAN7AHR6_9PEZI</name>
<keyword evidence="3" id="KW-1185">Reference proteome</keyword>